<evidence type="ECO:0000256" key="6">
    <source>
        <dbReference type="PIRSR" id="PIRSR000197-1"/>
    </source>
</evidence>
<keyword evidence="5" id="KW-0805">Transcription regulation</keyword>
<dbReference type="NCBIfam" id="NF008869">
    <property type="entry name" value="PRK11904.1"/>
    <property type="match status" value="1"/>
</dbReference>
<evidence type="ECO:0000256" key="3">
    <source>
        <dbReference type="ARBA" id="ARBA00023027"/>
    </source>
</evidence>
<dbReference type="GO" id="GO:0010133">
    <property type="term" value="P:L-proline catabolic process to L-glutamate"/>
    <property type="evidence" value="ECO:0007669"/>
    <property type="project" value="UniProtKB-UniRule"/>
</dbReference>
<dbReference type="GO" id="GO:0003842">
    <property type="term" value="F:L-glutamate gamma-semialdehyde dehydrogenase activity"/>
    <property type="evidence" value="ECO:0007669"/>
    <property type="project" value="UniProtKB-UniRule"/>
</dbReference>
<dbReference type="GO" id="GO:0009898">
    <property type="term" value="C:cytoplasmic side of plasma membrane"/>
    <property type="evidence" value="ECO:0007669"/>
    <property type="project" value="TreeGrafter"/>
</dbReference>
<dbReference type="Pfam" id="PF18327">
    <property type="entry name" value="PRODH"/>
    <property type="match status" value="1"/>
</dbReference>
<dbReference type="GO" id="GO:0004657">
    <property type="term" value="F:proline dehydrogenase activity"/>
    <property type="evidence" value="ECO:0007669"/>
    <property type="project" value="UniProtKB-UniRule"/>
</dbReference>
<feature type="domain" description="Proline dehydrogenase" evidence="8">
    <location>
        <begin position="193"/>
        <end position="486"/>
    </location>
</feature>
<keyword evidence="5" id="KW-0642">Proline metabolism</keyword>
<dbReference type="PANTHER" id="PTHR42862">
    <property type="entry name" value="DELTA-1-PYRROLINE-5-CARBOXYLATE DEHYDROGENASE 1, ISOFORM A-RELATED"/>
    <property type="match status" value="1"/>
</dbReference>
<dbReference type="InterPro" id="IPR016163">
    <property type="entry name" value="Ald_DH_C"/>
</dbReference>
<dbReference type="InterPro" id="IPR029041">
    <property type="entry name" value="FAD-linked_oxidoreductase-like"/>
</dbReference>
<dbReference type="RefSeq" id="WP_236687804.1">
    <property type="nucleotide sequence ID" value="NZ_FZPF01000006.1"/>
</dbReference>
<keyword evidence="12" id="KW-1185">Reference proteome</keyword>
<dbReference type="InterPro" id="IPR016161">
    <property type="entry name" value="Ald_DH/histidinol_DH"/>
</dbReference>
<dbReference type="Proteomes" id="UP000032232">
    <property type="component" value="Unassembled WGS sequence"/>
</dbReference>
<evidence type="ECO:0000256" key="2">
    <source>
        <dbReference type="ARBA" id="ARBA00023002"/>
    </source>
</evidence>
<dbReference type="InterPro" id="IPR050485">
    <property type="entry name" value="Proline_metab_enzyme"/>
</dbReference>
<keyword evidence="5" id="KW-0274">FAD</keyword>
<dbReference type="Pfam" id="PF00171">
    <property type="entry name" value="Aldedh"/>
    <property type="match status" value="1"/>
</dbReference>
<feature type="domain" description="Aldehyde dehydrogenase" evidence="7">
    <location>
        <begin position="565"/>
        <end position="994"/>
    </location>
</feature>
<evidence type="ECO:0000256" key="5">
    <source>
        <dbReference type="PIRNR" id="PIRNR000197"/>
    </source>
</evidence>
<comment type="caution">
    <text evidence="11">The sequence shown here is derived from an EMBL/GenBank/DDBJ whole genome shotgun (WGS) entry which is preliminary data.</text>
</comment>
<dbReference type="EMBL" id="JYFE01000025">
    <property type="protein sequence ID" value="KIT16869.1"/>
    <property type="molecule type" value="Genomic_DNA"/>
</dbReference>
<dbReference type="InterPro" id="IPR025703">
    <property type="entry name" value="Bifunct_PutA"/>
</dbReference>
<evidence type="ECO:0000313" key="12">
    <source>
        <dbReference type="Proteomes" id="UP000032232"/>
    </source>
</evidence>
<reference evidence="11 12" key="1">
    <citation type="submission" date="2015-02" db="EMBL/GenBank/DDBJ databases">
        <title>Genome Sequence of Jannaschia aquimarina DSM28248, a member of the Roseobacter clade.</title>
        <authorList>
            <person name="Voget S."/>
            <person name="Daniel R."/>
        </authorList>
    </citation>
    <scope>NUCLEOTIDE SEQUENCE [LARGE SCALE GENOMIC DNA]</scope>
    <source>
        <strain evidence="11 12">GSW-M26</strain>
    </source>
</reference>
<dbReference type="InterPro" id="IPR024089">
    <property type="entry name" value="PRODH_PutA_dom_I/II"/>
</dbReference>
<dbReference type="GO" id="GO:0003700">
    <property type="term" value="F:DNA-binding transcription factor activity"/>
    <property type="evidence" value="ECO:0007669"/>
    <property type="project" value="InterPro"/>
</dbReference>
<proteinExistence type="inferred from homology"/>
<keyword evidence="5" id="KW-0238">DNA-binding</keyword>
<dbReference type="SUPFAM" id="SSF51730">
    <property type="entry name" value="FAD-linked oxidoreductase"/>
    <property type="match status" value="1"/>
</dbReference>
<dbReference type="EC" id="1.2.1.88" evidence="5"/>
<dbReference type="Gene3D" id="3.40.605.10">
    <property type="entry name" value="Aldehyde Dehydrogenase, Chain A, domain 1"/>
    <property type="match status" value="1"/>
</dbReference>
<dbReference type="InterPro" id="IPR024082">
    <property type="entry name" value="PRODH_PutA_dom_II"/>
</dbReference>
<dbReference type="PIRSF" id="PIRSF000197">
    <property type="entry name" value="Bifunct_PutA"/>
    <property type="match status" value="1"/>
</dbReference>
<comment type="similarity">
    <text evidence="5">In the N-terminal section; belongs to the proline dehydrogenase family.</text>
</comment>
<comment type="similarity">
    <text evidence="5">In the C-terminal section; belongs to the aldehyde dehydrogenase family.</text>
</comment>
<evidence type="ECO:0000259" key="7">
    <source>
        <dbReference type="Pfam" id="PF00171"/>
    </source>
</evidence>
<sequence>MSLEAPGGLSVMTDPNTGRSDIRAAIRACHRAPEGPLVSDLAEAAALSDAARAAIVARAADWVRAVRAKGSLGLMESVLSEYGLDSEEGLALMTLAEALLRVPDATTADALVADKIAPGDWAEHIGHSASRLVDGATLGLALTGRVIGRDDAQGVIQRATRRLGAPVIRQATRAAMRQMGRQFVLGETIEDALSRARAEEAKGRTYSYDMLGEAAMTAADAGGFFDAYRAAIHAIAKVVNGRPIEAAPGISIKLSALHPRYEAAQRTRVIAELVPRVADLARAAAAAGIGLNIDAEEQDRLDLSLDVIEAVATDAALDGWDGFGVVVQAYGRRALPVIDWLGDLSSRTGRRLMVRLVKGAYWDTEVKHAQVEGLADFPVFTAKGASDVSYLACARKLIGSPRLYPQFATHNAHTIAAVLHMAREAGRTDFELQRLHGMGAALHDHVAEAAGAPTRIYAPVGRHRELLAYLVRRLLENGANSSFVNRLADPSVAPEDVVADPFDVTVPGSVTPPAEIFAPRRNSRGWELNDVGELAALDKARAPWRKATWTARAVLTDGLAEGDARKVISPSDPSDIVGTVHEGDAGTAARAAGLAEIWDAPPSERAAALRRAADLYEEAHGEVFALLSREAGKTLPDAVAELREAVDFLRCYADEAERLSGDAPRGVIAAISPWNFPLAIFTGQIAAALAAGNAVIAKPADPTPLIGALGVRLMHRAGVPRSALQFLPGRGRVVGEALTECSRVAGLAFTGSTGTALAIHRRMAEHLDPHALLVAETGGLNAMIVDSTALPEQAVRDAIASAFQSAGQRCSAARILYVQEDVAEDLLKMLKGAMDELSGGDPWDRATDLGPIITETACKHFEDYARRAEAEGRLIHRASSTGSGNHFAPVLIRVAGIADMAEEVFGPVLHVATFPAGGLDAVVDAVNARGFGLTMGLHSRIEAVARRVEARARVGNLYVNRNQIGAIVGSQPFGGEGLSGTGPKAGGPAYLPRFHAPERVQSAEVGGPPLDSADVQDALDALRSSVDLHGSSDLPGPTGERNRLRRYPRMPILCLGPGAEAARAQAEAVRAVGGIALAIAPGLTLDEGVDGTVEPEALTDLDRLGGVMRDGTDDRPYRRALAAREGAILPLLTMAEAGMSLLERHTCADTTAAGGNASLLAGEGV</sequence>
<dbReference type="STRING" id="935700.jaqu_13670"/>
<dbReference type="SUPFAM" id="SSF81935">
    <property type="entry name" value="N-terminal domain of bifunctional PutA protein"/>
    <property type="match status" value="1"/>
</dbReference>
<evidence type="ECO:0000259" key="9">
    <source>
        <dbReference type="Pfam" id="PF14850"/>
    </source>
</evidence>
<keyword evidence="2 5" id="KW-0560">Oxidoreductase</keyword>
<dbReference type="GO" id="GO:0003677">
    <property type="term" value="F:DNA binding"/>
    <property type="evidence" value="ECO:0007669"/>
    <property type="project" value="UniProtKB-KW"/>
</dbReference>
<dbReference type="SUPFAM" id="SSF53720">
    <property type="entry name" value="ALDH-like"/>
    <property type="match status" value="1"/>
</dbReference>
<dbReference type="Pfam" id="PF14850">
    <property type="entry name" value="Pro_dh-DNA_bdg"/>
    <property type="match status" value="1"/>
</dbReference>
<dbReference type="PROSITE" id="PS00070">
    <property type="entry name" value="ALDEHYDE_DEHYDR_CYS"/>
    <property type="match status" value="1"/>
</dbReference>
<dbReference type="EC" id="1.5.5.2" evidence="5"/>
<organism evidence="11 12">
    <name type="scientific">Jannaschia aquimarina</name>
    <dbReference type="NCBI Taxonomy" id="935700"/>
    <lineage>
        <taxon>Bacteria</taxon>
        <taxon>Pseudomonadati</taxon>
        <taxon>Pseudomonadota</taxon>
        <taxon>Alphaproteobacteria</taxon>
        <taxon>Rhodobacterales</taxon>
        <taxon>Roseobacteraceae</taxon>
        <taxon>Jannaschia</taxon>
    </lineage>
</organism>
<keyword evidence="5" id="KW-0804">Transcription</keyword>
<evidence type="ECO:0000256" key="4">
    <source>
        <dbReference type="ARBA" id="ARBA00048142"/>
    </source>
</evidence>
<comment type="pathway">
    <text evidence="5">Amino-acid degradation; L-proline degradation into L-glutamate; L-glutamate from L-proline: step 1/2.</text>
</comment>
<dbReference type="Gene3D" id="3.40.309.10">
    <property type="entry name" value="Aldehyde Dehydrogenase, Chain A, domain 2"/>
    <property type="match status" value="1"/>
</dbReference>
<keyword evidence="5" id="KW-0678">Repressor</keyword>
<name>A0A0D1EGW9_9RHOB</name>
<keyword evidence="3 5" id="KW-0520">NAD</keyword>
<comment type="function">
    <text evidence="5">Oxidizes proline to glutamate for use as a carbon and nitrogen source.</text>
</comment>
<dbReference type="InterPro" id="IPR016160">
    <property type="entry name" value="Ald_DH_CS_CYS"/>
</dbReference>
<dbReference type="InterPro" id="IPR041349">
    <property type="entry name" value="PRODH"/>
</dbReference>
<dbReference type="Pfam" id="PF01619">
    <property type="entry name" value="Pro_dh"/>
    <property type="match status" value="1"/>
</dbReference>
<comment type="pathway">
    <text evidence="1 5">Amino-acid degradation; L-proline degradation into L-glutamate; L-glutamate from L-proline: step 2/2.</text>
</comment>
<evidence type="ECO:0000313" key="11">
    <source>
        <dbReference type="EMBL" id="KIT16869.1"/>
    </source>
</evidence>
<gene>
    <name evidence="11" type="primary">putA</name>
    <name evidence="11" type="ORF">jaqu_13670</name>
</gene>
<dbReference type="FunFam" id="3.40.309.10:FF:000005">
    <property type="entry name" value="1-pyrroline-5-carboxylate dehydrogenase 1"/>
    <property type="match status" value="1"/>
</dbReference>
<dbReference type="NCBIfam" id="TIGR01238">
    <property type="entry name" value="D1pyr5carbox3"/>
    <property type="match status" value="1"/>
</dbReference>
<feature type="domain" description="Proline dehydrogenase PutA" evidence="9">
    <location>
        <begin position="75"/>
        <end position="183"/>
    </location>
</feature>
<dbReference type="InterPro" id="IPR016162">
    <property type="entry name" value="Ald_DH_N"/>
</dbReference>
<dbReference type="InterPro" id="IPR002872">
    <property type="entry name" value="Proline_DH_dom"/>
</dbReference>
<dbReference type="InterPro" id="IPR015590">
    <property type="entry name" value="Aldehyde_DH_dom"/>
</dbReference>
<feature type="domain" description="Proline utilization A proline dehydrogenase N-terminal" evidence="10">
    <location>
        <begin position="20"/>
        <end position="67"/>
    </location>
</feature>
<dbReference type="UniPathway" id="UPA00261">
    <property type="reaction ID" value="UER00373"/>
</dbReference>
<comment type="catalytic activity">
    <reaction evidence="5">
        <text>L-proline + a quinone = (S)-1-pyrroline-5-carboxylate + a quinol + H(+)</text>
        <dbReference type="Rhea" id="RHEA:23784"/>
        <dbReference type="ChEBI" id="CHEBI:15378"/>
        <dbReference type="ChEBI" id="CHEBI:17388"/>
        <dbReference type="ChEBI" id="CHEBI:24646"/>
        <dbReference type="ChEBI" id="CHEBI:60039"/>
        <dbReference type="ChEBI" id="CHEBI:132124"/>
        <dbReference type="EC" id="1.5.5.2"/>
    </reaction>
</comment>
<dbReference type="Gene3D" id="3.20.20.220">
    <property type="match status" value="1"/>
</dbReference>
<dbReference type="PATRIC" id="fig|935700.4.peg.1420"/>
<protein>
    <recommendedName>
        <fullName evidence="5">Bifunctional protein PutA</fullName>
    </recommendedName>
    <domain>
        <recommendedName>
            <fullName evidence="5">Proline dehydrogenase</fullName>
            <ecNumber evidence="5">1.5.5.2</ecNumber>
        </recommendedName>
        <alternativeName>
            <fullName evidence="5">Proline oxidase</fullName>
        </alternativeName>
    </domain>
    <domain>
        <recommendedName>
            <fullName evidence="5">Delta-1-pyrroline-5-carboxylate dehydrogenase</fullName>
            <shortName evidence="5">P5C dehydrogenase</shortName>
            <ecNumber evidence="5">1.2.1.88</ecNumber>
        </recommendedName>
        <alternativeName>
            <fullName evidence="5">L-glutamate gamma-semialdehyde dehydrogenase</fullName>
        </alternativeName>
    </domain>
</protein>
<feature type="active site" evidence="6">
    <location>
        <position position="810"/>
    </location>
</feature>
<comment type="catalytic activity">
    <reaction evidence="4 5">
        <text>L-glutamate 5-semialdehyde + NAD(+) + H2O = L-glutamate + NADH + 2 H(+)</text>
        <dbReference type="Rhea" id="RHEA:30235"/>
        <dbReference type="ChEBI" id="CHEBI:15377"/>
        <dbReference type="ChEBI" id="CHEBI:15378"/>
        <dbReference type="ChEBI" id="CHEBI:29985"/>
        <dbReference type="ChEBI" id="CHEBI:57540"/>
        <dbReference type="ChEBI" id="CHEBI:57945"/>
        <dbReference type="ChEBI" id="CHEBI:58066"/>
        <dbReference type="EC" id="1.2.1.88"/>
    </reaction>
</comment>
<keyword evidence="5" id="KW-0285">Flavoprotein</keyword>
<dbReference type="Gene3D" id="1.20.5.460">
    <property type="entry name" value="Single helix bin"/>
    <property type="match status" value="1"/>
</dbReference>
<accession>A0A0D1EGW9</accession>
<dbReference type="PANTHER" id="PTHR42862:SF1">
    <property type="entry name" value="DELTA-1-PYRROLINE-5-CARBOXYLATE DEHYDROGENASE 2, ISOFORM A-RELATED"/>
    <property type="match status" value="1"/>
</dbReference>
<evidence type="ECO:0000259" key="10">
    <source>
        <dbReference type="Pfam" id="PF18327"/>
    </source>
</evidence>
<comment type="cofactor">
    <cofactor evidence="5">
        <name>FAD</name>
        <dbReference type="ChEBI" id="CHEBI:57692"/>
    </cofactor>
</comment>
<feature type="active site" evidence="6">
    <location>
        <position position="776"/>
    </location>
</feature>
<dbReference type="AlphaFoldDB" id="A0A0D1EGW9"/>
<dbReference type="InterPro" id="IPR005933">
    <property type="entry name" value="PutA_C"/>
</dbReference>
<evidence type="ECO:0000256" key="1">
    <source>
        <dbReference type="ARBA" id="ARBA00004786"/>
    </source>
</evidence>
<evidence type="ECO:0000259" key="8">
    <source>
        <dbReference type="Pfam" id="PF01619"/>
    </source>
</evidence>